<sequence length="51" mass="5588">MLLFDLPHHDNAATTCYVVLHPQVKGASNGYQLRHTEHANPLSYADAVIGT</sequence>
<organism evidence="1 2">
    <name type="scientific">Helianthus annuus</name>
    <name type="common">Common sunflower</name>
    <dbReference type="NCBI Taxonomy" id="4232"/>
    <lineage>
        <taxon>Eukaryota</taxon>
        <taxon>Viridiplantae</taxon>
        <taxon>Streptophyta</taxon>
        <taxon>Embryophyta</taxon>
        <taxon>Tracheophyta</taxon>
        <taxon>Spermatophyta</taxon>
        <taxon>Magnoliopsida</taxon>
        <taxon>eudicotyledons</taxon>
        <taxon>Gunneridae</taxon>
        <taxon>Pentapetalae</taxon>
        <taxon>asterids</taxon>
        <taxon>campanulids</taxon>
        <taxon>Asterales</taxon>
        <taxon>Asteraceae</taxon>
        <taxon>Asteroideae</taxon>
        <taxon>Heliantheae alliance</taxon>
        <taxon>Heliantheae</taxon>
        <taxon>Helianthus</taxon>
    </lineage>
</organism>
<dbReference type="InParanoid" id="A0A251T8X4"/>
<keyword evidence="2" id="KW-1185">Reference proteome</keyword>
<dbReference type="Proteomes" id="UP000215914">
    <property type="component" value="Chromosome 12"/>
</dbReference>
<evidence type="ECO:0000313" key="2">
    <source>
        <dbReference type="Proteomes" id="UP000215914"/>
    </source>
</evidence>
<evidence type="ECO:0000313" key="1">
    <source>
        <dbReference type="EMBL" id="OTG06401.1"/>
    </source>
</evidence>
<dbReference type="AlphaFoldDB" id="A0A251T8X4"/>
<protein>
    <submittedName>
        <fullName evidence="1">Uncharacterized protein</fullName>
    </submittedName>
</protein>
<proteinExistence type="predicted"/>
<gene>
    <name evidence="1" type="ORF">HannXRQ_Chr12g0385301</name>
</gene>
<dbReference type="EMBL" id="CM007901">
    <property type="protein sequence ID" value="OTG06401.1"/>
    <property type="molecule type" value="Genomic_DNA"/>
</dbReference>
<accession>A0A251T8X4</accession>
<name>A0A251T8X4_HELAN</name>
<reference evidence="2" key="1">
    <citation type="journal article" date="2017" name="Nature">
        <title>The sunflower genome provides insights into oil metabolism, flowering and Asterid evolution.</title>
        <authorList>
            <person name="Badouin H."/>
            <person name="Gouzy J."/>
            <person name="Grassa C.J."/>
            <person name="Murat F."/>
            <person name="Staton S.E."/>
            <person name="Cottret L."/>
            <person name="Lelandais-Briere C."/>
            <person name="Owens G.L."/>
            <person name="Carrere S."/>
            <person name="Mayjonade B."/>
            <person name="Legrand L."/>
            <person name="Gill N."/>
            <person name="Kane N.C."/>
            <person name="Bowers J.E."/>
            <person name="Hubner S."/>
            <person name="Bellec A."/>
            <person name="Berard A."/>
            <person name="Berges H."/>
            <person name="Blanchet N."/>
            <person name="Boniface M.C."/>
            <person name="Brunel D."/>
            <person name="Catrice O."/>
            <person name="Chaidir N."/>
            <person name="Claudel C."/>
            <person name="Donnadieu C."/>
            <person name="Faraut T."/>
            <person name="Fievet G."/>
            <person name="Helmstetter N."/>
            <person name="King M."/>
            <person name="Knapp S.J."/>
            <person name="Lai Z."/>
            <person name="Le Paslier M.C."/>
            <person name="Lippi Y."/>
            <person name="Lorenzon L."/>
            <person name="Mandel J.R."/>
            <person name="Marage G."/>
            <person name="Marchand G."/>
            <person name="Marquand E."/>
            <person name="Bret-Mestries E."/>
            <person name="Morien E."/>
            <person name="Nambeesan S."/>
            <person name="Nguyen T."/>
            <person name="Pegot-Espagnet P."/>
            <person name="Pouilly N."/>
            <person name="Raftis F."/>
            <person name="Sallet E."/>
            <person name="Schiex T."/>
            <person name="Thomas J."/>
            <person name="Vandecasteele C."/>
            <person name="Vares D."/>
            <person name="Vear F."/>
            <person name="Vautrin S."/>
            <person name="Crespi M."/>
            <person name="Mangin B."/>
            <person name="Burke J.M."/>
            <person name="Salse J."/>
            <person name="Munos S."/>
            <person name="Vincourt P."/>
            <person name="Rieseberg L.H."/>
            <person name="Langlade N.B."/>
        </authorList>
    </citation>
    <scope>NUCLEOTIDE SEQUENCE [LARGE SCALE GENOMIC DNA]</scope>
    <source>
        <strain evidence="2">cv. SF193</strain>
    </source>
</reference>